<dbReference type="GO" id="GO:0016740">
    <property type="term" value="F:transferase activity"/>
    <property type="evidence" value="ECO:0007669"/>
    <property type="project" value="UniProtKB-KW"/>
</dbReference>
<evidence type="ECO:0000313" key="1">
    <source>
        <dbReference type="EMBL" id="ALC76586.1"/>
    </source>
</evidence>
<dbReference type="EMBL" id="KT346360">
    <property type="protein sequence ID" value="ALC76586.1"/>
    <property type="molecule type" value="Genomic_DNA"/>
</dbReference>
<proteinExistence type="predicted"/>
<protein>
    <submittedName>
        <fullName evidence="1">Acetyltransferase</fullName>
    </submittedName>
</protein>
<dbReference type="InterPro" id="IPR016181">
    <property type="entry name" value="Acyl_CoA_acyltransferase"/>
</dbReference>
<dbReference type="RefSeq" id="WP_000932329.1">
    <property type="nucleotide sequence ID" value="NZ_CP033872.1"/>
</dbReference>
<accession>A0A0M4FIU5</accession>
<dbReference type="Gene3D" id="3.40.630.30">
    <property type="match status" value="1"/>
</dbReference>
<dbReference type="AlphaFoldDB" id="A0A0M4FIU5"/>
<geneLocation type="plasmid" evidence="1">
    <name>pRCH52-1</name>
</geneLocation>
<organism evidence="1">
    <name type="scientific">Acinetobacter baumannii</name>
    <dbReference type="NCBI Taxonomy" id="470"/>
    <lineage>
        <taxon>Bacteria</taxon>
        <taxon>Pseudomonadati</taxon>
        <taxon>Pseudomonadota</taxon>
        <taxon>Gammaproteobacteria</taxon>
        <taxon>Moraxellales</taxon>
        <taxon>Moraxellaceae</taxon>
        <taxon>Acinetobacter</taxon>
        <taxon>Acinetobacter calcoaceticus/baumannii complex</taxon>
    </lineage>
</organism>
<dbReference type="SUPFAM" id="SSF55729">
    <property type="entry name" value="Acyl-CoA N-acyltransferases (Nat)"/>
    <property type="match status" value="1"/>
</dbReference>
<keyword evidence="1" id="KW-0614">Plasmid</keyword>
<sequence>MLNIVINETERAAFFDTLKKFIVEKLGYSLKQASSIDLFSFREDYFTLQFKKGLDDLYLKIGDYSYTAPEQKSIVISRIGFRKSHSGSGTELLKELCKLGQEFKYDWLYIECPNPGCQEFMKKLGFKDTSPISIHELKNSIQEYENHKVVQ</sequence>
<reference evidence="1" key="1">
    <citation type="journal article" date="2016" name="J. Antimicrob. Chemother.">
        <title>A small Acinetobacter plasmid carrying the tet39 tetracycline resistance determinant.</title>
        <authorList>
            <person name="Hamidian M."/>
            <person name="Holt K.E."/>
            <person name="Pickard D."/>
            <person name="Hall R.M."/>
        </authorList>
    </citation>
    <scope>NUCLEOTIDE SEQUENCE</scope>
    <source>
        <strain evidence="1">RCH52</strain>
        <plasmid evidence="1">pRCH52-1</plasmid>
    </source>
</reference>
<name>A0A0M4FIU5_ACIBA</name>
<keyword evidence="1" id="KW-0808">Transferase</keyword>